<evidence type="ECO:0000313" key="3">
    <source>
        <dbReference type="EMBL" id="KAJ6635157.1"/>
    </source>
</evidence>
<evidence type="ECO:0000313" key="4">
    <source>
        <dbReference type="Proteomes" id="UP001151699"/>
    </source>
</evidence>
<proteinExistence type="predicted"/>
<reference evidence="2" key="1">
    <citation type="submission" date="2022-07" db="EMBL/GenBank/DDBJ databases">
        <authorList>
            <person name="Trinca V."/>
            <person name="Uliana J.V.C."/>
            <person name="Torres T.T."/>
            <person name="Ward R.J."/>
            <person name="Monesi N."/>
        </authorList>
    </citation>
    <scope>NUCLEOTIDE SEQUENCE</scope>
    <source>
        <strain evidence="2">HSMRA1968</strain>
        <tissue evidence="2">Whole embryos</tissue>
    </source>
</reference>
<dbReference type="EMBL" id="WJQU01000004">
    <property type="protein sequence ID" value="KAJ6635157.1"/>
    <property type="molecule type" value="Genomic_DNA"/>
</dbReference>
<dbReference type="InterPro" id="IPR039715">
    <property type="entry name" value="ZCCHC10"/>
</dbReference>
<feature type="compositionally biased region" description="Low complexity" evidence="1">
    <location>
        <begin position="73"/>
        <end position="82"/>
    </location>
</feature>
<dbReference type="PANTHER" id="PTHR13491:SF0">
    <property type="entry name" value="ZINC FINGER CCHC DOMAIN-CONTAINING PROTEIN 10"/>
    <property type="match status" value="1"/>
</dbReference>
<feature type="compositionally biased region" description="Acidic residues" evidence="1">
    <location>
        <begin position="104"/>
        <end position="120"/>
    </location>
</feature>
<organism evidence="2 4">
    <name type="scientific">Pseudolycoriella hygida</name>
    <dbReference type="NCBI Taxonomy" id="35572"/>
    <lineage>
        <taxon>Eukaryota</taxon>
        <taxon>Metazoa</taxon>
        <taxon>Ecdysozoa</taxon>
        <taxon>Arthropoda</taxon>
        <taxon>Hexapoda</taxon>
        <taxon>Insecta</taxon>
        <taxon>Pterygota</taxon>
        <taxon>Neoptera</taxon>
        <taxon>Endopterygota</taxon>
        <taxon>Diptera</taxon>
        <taxon>Nematocera</taxon>
        <taxon>Sciaroidea</taxon>
        <taxon>Sciaridae</taxon>
        <taxon>Pseudolycoriella</taxon>
    </lineage>
</organism>
<sequence>MTLGGIAAQKLGQKRRAQKLAAAFPAGARCQKCLEYGHWSYECTGKRKFVHRESRTKTLNKNINEMNEKRSKLSTTKLATKKTSFDGVKPKKSKLNSNSSSSDDSSDSDSSDSDSSDSDDSSSSSSSSSSADSDSSDSDSN</sequence>
<dbReference type="GO" id="GO:0008270">
    <property type="term" value="F:zinc ion binding"/>
    <property type="evidence" value="ECO:0007669"/>
    <property type="project" value="InterPro"/>
</dbReference>
<keyword evidence="4" id="KW-1185">Reference proteome</keyword>
<dbReference type="InterPro" id="IPR036875">
    <property type="entry name" value="Znf_CCHC_sf"/>
</dbReference>
<dbReference type="GO" id="GO:0003676">
    <property type="term" value="F:nucleic acid binding"/>
    <property type="evidence" value="ECO:0007669"/>
    <property type="project" value="InterPro"/>
</dbReference>
<dbReference type="EMBL" id="WJQU01000106">
    <property type="protein sequence ID" value="KAJ6634491.1"/>
    <property type="molecule type" value="Genomic_DNA"/>
</dbReference>
<evidence type="ECO:0000256" key="1">
    <source>
        <dbReference type="SAM" id="MobiDB-lite"/>
    </source>
</evidence>
<dbReference type="PANTHER" id="PTHR13491">
    <property type="entry name" value="ZCCHC10 PROTEIN"/>
    <property type="match status" value="1"/>
</dbReference>
<dbReference type="Pfam" id="PF13917">
    <property type="entry name" value="zf-CCHC_3"/>
    <property type="match status" value="1"/>
</dbReference>
<comment type="caution">
    <text evidence="2">The sequence shown here is derived from an EMBL/GenBank/DDBJ whole genome shotgun (WGS) entry which is preliminary data.</text>
</comment>
<evidence type="ECO:0000313" key="2">
    <source>
        <dbReference type="EMBL" id="KAJ6634491.1"/>
    </source>
</evidence>
<feature type="region of interest" description="Disordered" evidence="1">
    <location>
        <begin position="61"/>
        <end position="141"/>
    </location>
</feature>
<protein>
    <submittedName>
        <fullName evidence="2">Zinc finger CCHC domain-containing protein 10</fullName>
    </submittedName>
</protein>
<dbReference type="Proteomes" id="UP001151699">
    <property type="component" value="Chromosome C"/>
</dbReference>
<dbReference type="AlphaFoldDB" id="A0A9Q0RW65"/>
<feature type="compositionally biased region" description="Low complexity" evidence="1">
    <location>
        <begin position="121"/>
        <end position="133"/>
    </location>
</feature>
<name>A0A9Q0RW65_9DIPT</name>
<dbReference type="SUPFAM" id="SSF57756">
    <property type="entry name" value="Retrovirus zinc finger-like domains"/>
    <property type="match status" value="1"/>
</dbReference>
<dbReference type="OrthoDB" id="437973at2759"/>
<accession>A0A9Q0RW65</accession>
<gene>
    <name evidence="2" type="primary">ZCCHC10_0</name>
    <name evidence="3" type="synonym">ZCCHC10_1</name>
    <name evidence="3" type="ORF">Bhyg_13740</name>
    <name evidence="2" type="ORF">Bhyg_17765</name>
</gene>